<dbReference type="AlphaFoldDB" id="A0AAP9QXX2"/>
<dbReference type="Proteomes" id="UP000514462">
    <property type="component" value="Chromosome"/>
</dbReference>
<proteinExistence type="predicted"/>
<sequence length="518" mass="60063">MEKIEKLFSDDEFSYIYILPVEYLDINDVFFLGNVSIYPKGYFKLSKGFDNVYYDSNEQKEEVEGYLSEISNCVTIVVKDCSYSEYPGNIGSDKEILRKAINKTRGIVDFIRLRFCDVNDKKTMIGRVGQLKNGNTLLAMVSQHGLFSRIVKSDIYGNVLSSTKGVTIDDMTFLRDLSIFKPDINITGNVAIRSLHLFSNALENTGNTDKFIEFMRLFEFIAYPLTYEQFKKVRTKIAQHLVVNSYDETRLAEEFKLYTSGDNNDGYRTQIIHVGKQLEDILTDDEISSLLGRLQYYIIKCIDDLLTNYNKTWDELDSFRENKMRLARKNKSNEMFYLPSRSIVLVDYDFIINEIEESKVSYREIYKDKEFKNPGVYDIVYRCHENLRILNGGFEHDFIIYSCGFTCEKREIQFESGGRKFSGFIKTFVSEDEKYKVINHDSTVFFKDTQSEQSLIKNQIGFVMNDERLSSAIQDEISSERRTVSFIKNHNHSNITRVSYVNSGLVSGVLIGLKISEL</sequence>
<dbReference type="RefSeq" id="WP_182014523.1">
    <property type="nucleotide sequence ID" value="NZ_CP055904.1"/>
</dbReference>
<accession>A0AAP9QXX2</accession>
<protein>
    <submittedName>
        <fullName evidence="1">Uncharacterized protein</fullName>
    </submittedName>
</protein>
<evidence type="ECO:0000313" key="2">
    <source>
        <dbReference type="Proteomes" id="UP000514462"/>
    </source>
</evidence>
<dbReference type="EMBL" id="CP055904">
    <property type="protein sequence ID" value="QMR41012.1"/>
    <property type="molecule type" value="Genomic_DNA"/>
</dbReference>
<organism evidence="1 2">
    <name type="scientific">Klebsiella aerogenes</name>
    <name type="common">Enterobacter aerogenes</name>
    <dbReference type="NCBI Taxonomy" id="548"/>
    <lineage>
        <taxon>Bacteria</taxon>
        <taxon>Pseudomonadati</taxon>
        <taxon>Pseudomonadota</taxon>
        <taxon>Gammaproteobacteria</taxon>
        <taxon>Enterobacterales</taxon>
        <taxon>Enterobacteriaceae</taxon>
        <taxon>Klebsiella/Raoultella group</taxon>
        <taxon>Klebsiella</taxon>
    </lineage>
</organism>
<evidence type="ECO:0000313" key="1">
    <source>
        <dbReference type="EMBL" id="QMR41012.1"/>
    </source>
</evidence>
<reference evidence="2" key="1">
    <citation type="submission" date="2020-06" db="EMBL/GenBank/DDBJ databases">
        <title>REHAB project genomes.</title>
        <authorList>
            <person name="Shaw L.P."/>
        </authorList>
    </citation>
    <scope>NUCLEOTIDE SEQUENCE [LARGE SCALE GENOMIC DNA]</scope>
    <source>
        <strain evidence="2">RHBSTW-00938</strain>
    </source>
</reference>
<name>A0AAP9QXX2_KLEAE</name>
<gene>
    <name evidence="1" type="ORF">HV331_16550</name>
</gene>